<dbReference type="SUPFAM" id="SSF49401">
    <property type="entry name" value="Bacterial adhesins"/>
    <property type="match status" value="1"/>
</dbReference>
<dbReference type="Gene3D" id="2.60.40.1090">
    <property type="entry name" value="Fimbrial-type adhesion domain"/>
    <property type="match status" value="1"/>
</dbReference>
<reference evidence="4 5" key="1">
    <citation type="submission" date="2014-03" db="EMBL/GenBank/DDBJ databases">
        <title>Genome sequence of Bordetella bronchiseptica.</title>
        <authorList>
            <person name="Harvill E."/>
            <person name="Goodfield L.L."/>
            <person name="Ivanov Y.V."/>
            <person name="Meyer J.A."/>
            <person name="Muse S.J."/>
            <person name="Jacobs N."/>
            <person name="Bendor L."/>
            <person name="Smallridge W.E."/>
            <person name="Brinkac L.M."/>
            <person name="Sanka R."/>
            <person name="Kim M."/>
            <person name="Losada L."/>
        </authorList>
    </citation>
    <scope>NUCLEOTIDE SEQUENCE [LARGE SCALE GENOMIC DNA]</scope>
    <source>
        <strain evidence="4 5">00-P-2796</strain>
    </source>
</reference>
<dbReference type="Pfam" id="PF16970">
    <property type="entry name" value="FimA"/>
    <property type="match status" value="1"/>
</dbReference>
<dbReference type="Proteomes" id="UP000025756">
    <property type="component" value="Unassembled WGS sequence"/>
</dbReference>
<keyword evidence="3" id="KW-0281">Fimbrium</keyword>
<gene>
    <name evidence="4" type="ORF">L490_3437</name>
</gene>
<protein>
    <recommendedName>
        <fullName evidence="6">Fimbrial subunit</fullName>
    </recommendedName>
</protein>
<sequence>MGVDAAAQNAQAFNPVTDTANNAKKKVTLRYLASYVKKSGNITAGQVTTYVGFSMIYP</sequence>
<comment type="similarity">
    <text evidence="2">Belongs to the fimbrial protein family.</text>
</comment>
<dbReference type="InterPro" id="IPR039458">
    <property type="entry name" value="FimA-like"/>
</dbReference>
<evidence type="ECO:0000256" key="1">
    <source>
        <dbReference type="ARBA" id="ARBA00004561"/>
    </source>
</evidence>
<evidence type="ECO:0000256" key="2">
    <source>
        <dbReference type="ARBA" id="ARBA00006671"/>
    </source>
</evidence>
<dbReference type="InterPro" id="IPR008966">
    <property type="entry name" value="Adhesion_dom_sf"/>
</dbReference>
<accession>A0ABR4RK64</accession>
<dbReference type="InterPro" id="IPR036937">
    <property type="entry name" value="Adhesion_dom_fimbrial_sf"/>
</dbReference>
<evidence type="ECO:0000313" key="5">
    <source>
        <dbReference type="Proteomes" id="UP000025756"/>
    </source>
</evidence>
<name>A0ABR4RK64_BORBO</name>
<keyword evidence="5" id="KW-1185">Reference proteome</keyword>
<proteinExistence type="inferred from homology"/>
<comment type="caution">
    <text evidence="4">The sequence shown here is derived from an EMBL/GenBank/DDBJ whole genome shotgun (WGS) entry which is preliminary data.</text>
</comment>
<evidence type="ECO:0000313" key="4">
    <source>
        <dbReference type="EMBL" id="KCV36986.1"/>
    </source>
</evidence>
<comment type="subcellular location">
    <subcellularLocation>
        <location evidence="1">Fimbrium</location>
    </subcellularLocation>
</comment>
<organism evidence="4 5">
    <name type="scientific">Bordetella bronchiseptica 00-P-2796</name>
    <dbReference type="NCBI Taxonomy" id="1331199"/>
    <lineage>
        <taxon>Bacteria</taxon>
        <taxon>Pseudomonadati</taxon>
        <taxon>Pseudomonadota</taxon>
        <taxon>Betaproteobacteria</taxon>
        <taxon>Burkholderiales</taxon>
        <taxon>Alcaligenaceae</taxon>
        <taxon>Bordetella</taxon>
    </lineage>
</organism>
<dbReference type="EMBL" id="JGWH01000045">
    <property type="protein sequence ID" value="KCV36986.1"/>
    <property type="molecule type" value="Genomic_DNA"/>
</dbReference>
<dbReference type="RefSeq" id="WP_033474271.1">
    <property type="nucleotide sequence ID" value="NZ_JGWH01000045.1"/>
</dbReference>
<evidence type="ECO:0000256" key="3">
    <source>
        <dbReference type="ARBA" id="ARBA00023263"/>
    </source>
</evidence>
<evidence type="ECO:0008006" key="6">
    <source>
        <dbReference type="Google" id="ProtNLM"/>
    </source>
</evidence>